<comment type="caution">
    <text evidence="2">The sequence shown here is derived from an EMBL/GenBank/DDBJ whole genome shotgun (WGS) entry which is preliminary data.</text>
</comment>
<protein>
    <submittedName>
        <fullName evidence="2">Uncharacterized protein</fullName>
    </submittedName>
</protein>
<keyword evidence="3" id="KW-1185">Reference proteome</keyword>
<gene>
    <name evidence="2" type="ORF">LV89_01011</name>
</gene>
<evidence type="ECO:0000313" key="3">
    <source>
        <dbReference type="Proteomes" id="UP000245489"/>
    </source>
</evidence>
<organism evidence="2 3">
    <name type="scientific">Arcicella aurantiaca</name>
    <dbReference type="NCBI Taxonomy" id="591202"/>
    <lineage>
        <taxon>Bacteria</taxon>
        <taxon>Pseudomonadati</taxon>
        <taxon>Bacteroidota</taxon>
        <taxon>Cytophagia</taxon>
        <taxon>Cytophagales</taxon>
        <taxon>Flectobacillaceae</taxon>
        <taxon>Arcicella</taxon>
    </lineage>
</organism>
<keyword evidence="1" id="KW-1133">Transmembrane helix</keyword>
<reference evidence="2 3" key="1">
    <citation type="submission" date="2018-05" db="EMBL/GenBank/DDBJ databases">
        <title>Genomic Encyclopedia of Archaeal and Bacterial Type Strains, Phase II (KMG-II): from individual species to whole genera.</title>
        <authorList>
            <person name="Goeker M."/>
        </authorList>
    </citation>
    <scope>NUCLEOTIDE SEQUENCE [LARGE SCALE GENOMIC DNA]</scope>
    <source>
        <strain evidence="2 3">DSM 22214</strain>
    </source>
</reference>
<dbReference type="EMBL" id="QGGO01000004">
    <property type="protein sequence ID" value="PWK28230.1"/>
    <property type="molecule type" value="Genomic_DNA"/>
</dbReference>
<feature type="transmembrane region" description="Helical" evidence="1">
    <location>
        <begin position="62"/>
        <end position="85"/>
    </location>
</feature>
<evidence type="ECO:0000313" key="2">
    <source>
        <dbReference type="EMBL" id="PWK28230.1"/>
    </source>
</evidence>
<proteinExistence type="predicted"/>
<accession>A0A316EY69</accession>
<name>A0A316EY69_9BACT</name>
<keyword evidence="1" id="KW-0472">Membrane</keyword>
<keyword evidence="1" id="KW-0812">Transmembrane</keyword>
<sequence length="143" mass="16775">MDRFLLPIYKALFNKQLVEDIYNRFLPTDFFWILIAVTLSGCFFFYKNPLSFRTWFYKTSHWFTTGIITAFICLVWSIIICLLQAQKMLPRDENDPTLGEYFDSGFSTFLSFGFGIGVISFILFSLFSIGLRYISLNARKTPF</sequence>
<feature type="transmembrane region" description="Helical" evidence="1">
    <location>
        <begin position="105"/>
        <end position="131"/>
    </location>
</feature>
<feature type="transmembrane region" description="Helical" evidence="1">
    <location>
        <begin position="30"/>
        <end position="50"/>
    </location>
</feature>
<dbReference type="AlphaFoldDB" id="A0A316EY69"/>
<dbReference type="Proteomes" id="UP000245489">
    <property type="component" value="Unassembled WGS sequence"/>
</dbReference>
<evidence type="ECO:0000256" key="1">
    <source>
        <dbReference type="SAM" id="Phobius"/>
    </source>
</evidence>